<dbReference type="RefSeq" id="WP_059746910.1">
    <property type="nucleotide sequence ID" value="NZ_LRDC01000040.1"/>
</dbReference>
<dbReference type="InterPro" id="IPR013740">
    <property type="entry name" value="Redoxin"/>
</dbReference>
<dbReference type="CDD" id="cd02966">
    <property type="entry name" value="TlpA_like_family"/>
    <property type="match status" value="1"/>
</dbReference>
<keyword evidence="1" id="KW-0732">Signal</keyword>
<gene>
    <name evidence="3" type="ORF">AWJ07_07565</name>
</gene>
<proteinExistence type="predicted"/>
<dbReference type="InterPro" id="IPR036249">
    <property type="entry name" value="Thioredoxin-like_sf"/>
</dbReference>
<dbReference type="EMBL" id="LRDC01000040">
    <property type="protein sequence ID" value="KVX00602.1"/>
    <property type="molecule type" value="Genomic_DNA"/>
</dbReference>
<dbReference type="PANTHER" id="PTHR42852:SF13">
    <property type="entry name" value="PROTEIN DIPZ"/>
    <property type="match status" value="1"/>
</dbReference>
<reference evidence="3 4" key="1">
    <citation type="submission" date="2016-01" db="EMBL/GenBank/DDBJ databases">
        <title>Draft genome of the antarctic isolate Shewanella frigidimarina Ag06-30.</title>
        <authorList>
            <person name="Parmeciano Di Noto G."/>
            <person name="Vazquez S."/>
            <person name="Mac Cormack W."/>
            <person name="Iriarte A."/>
            <person name="Quiroga C."/>
        </authorList>
    </citation>
    <scope>NUCLEOTIDE SEQUENCE [LARGE SCALE GENOMIC DNA]</scope>
    <source>
        <strain evidence="3 4">Ag06-30</strain>
    </source>
</reference>
<feature type="signal peptide" evidence="1">
    <location>
        <begin position="1"/>
        <end position="15"/>
    </location>
</feature>
<accession>A0A106BXV0</accession>
<dbReference type="GO" id="GO:0016491">
    <property type="term" value="F:oxidoreductase activity"/>
    <property type="evidence" value="ECO:0007669"/>
    <property type="project" value="InterPro"/>
</dbReference>
<evidence type="ECO:0000259" key="2">
    <source>
        <dbReference type="PROSITE" id="PS51352"/>
    </source>
</evidence>
<dbReference type="Gene3D" id="3.40.30.10">
    <property type="entry name" value="Glutaredoxin"/>
    <property type="match status" value="1"/>
</dbReference>
<evidence type="ECO:0000313" key="3">
    <source>
        <dbReference type="EMBL" id="KVX00602.1"/>
    </source>
</evidence>
<evidence type="ECO:0000313" key="4">
    <source>
        <dbReference type="Proteomes" id="UP000055702"/>
    </source>
</evidence>
<name>A0A106BXV0_SHEFR</name>
<protein>
    <recommendedName>
        <fullName evidence="2">Thioredoxin domain-containing protein</fullName>
    </recommendedName>
</protein>
<organism evidence="3">
    <name type="scientific">Shewanella frigidimarina</name>
    <dbReference type="NCBI Taxonomy" id="56812"/>
    <lineage>
        <taxon>Bacteria</taxon>
        <taxon>Pseudomonadati</taxon>
        <taxon>Pseudomonadota</taxon>
        <taxon>Gammaproteobacteria</taxon>
        <taxon>Alteromonadales</taxon>
        <taxon>Shewanellaceae</taxon>
        <taxon>Shewanella</taxon>
    </lineage>
</organism>
<comment type="caution">
    <text evidence="3">The sequence shown here is derived from an EMBL/GenBank/DDBJ whole genome shotgun (WGS) entry which is preliminary data.</text>
</comment>
<dbReference type="PANTHER" id="PTHR42852">
    <property type="entry name" value="THIOL:DISULFIDE INTERCHANGE PROTEIN DSBE"/>
    <property type="match status" value="1"/>
</dbReference>
<dbReference type="InterPro" id="IPR050553">
    <property type="entry name" value="Thioredoxin_ResA/DsbE_sf"/>
</dbReference>
<dbReference type="PROSITE" id="PS51352">
    <property type="entry name" value="THIOREDOXIN_2"/>
    <property type="match status" value="1"/>
</dbReference>
<dbReference type="InterPro" id="IPR013766">
    <property type="entry name" value="Thioredoxin_domain"/>
</dbReference>
<dbReference type="AlphaFoldDB" id="A0A106BXV0"/>
<sequence>MILLLLSAWCFCGTAAPLAVNDTAPEFSLSALDGINKVVLDDYKGKVVYLDFWASWCIPCRRSFPFLNKLKAQYSDKKFEIISINLDQDASDAKQFLTQYPVLYPVAQGYNSDIQSLYNVLVMPTAYIIGKDGTVRIKHLGFKESQQAYIEAIVDKLVSEF</sequence>
<feature type="chain" id="PRO_5012565558" description="Thioredoxin domain-containing protein" evidence="1">
    <location>
        <begin position="16"/>
        <end position="161"/>
    </location>
</feature>
<dbReference type="Pfam" id="PF08534">
    <property type="entry name" value="Redoxin"/>
    <property type="match status" value="1"/>
</dbReference>
<dbReference type="SUPFAM" id="SSF52833">
    <property type="entry name" value="Thioredoxin-like"/>
    <property type="match status" value="1"/>
</dbReference>
<evidence type="ECO:0000256" key="1">
    <source>
        <dbReference type="SAM" id="SignalP"/>
    </source>
</evidence>
<feature type="domain" description="Thioredoxin" evidence="2">
    <location>
        <begin position="18"/>
        <end position="159"/>
    </location>
</feature>
<dbReference type="Proteomes" id="UP000055702">
    <property type="component" value="Unassembled WGS sequence"/>
</dbReference>